<accession>M7XF70</accession>
<organism evidence="1 2">
    <name type="scientific">Mariniradius saccharolyticus AK6</name>
    <dbReference type="NCBI Taxonomy" id="1239962"/>
    <lineage>
        <taxon>Bacteria</taxon>
        <taxon>Pseudomonadati</taxon>
        <taxon>Bacteroidota</taxon>
        <taxon>Cytophagia</taxon>
        <taxon>Cytophagales</taxon>
        <taxon>Cyclobacteriaceae</taxon>
        <taxon>Mariniradius</taxon>
    </lineage>
</organism>
<dbReference type="AlphaFoldDB" id="M7XF70"/>
<dbReference type="Proteomes" id="UP000010953">
    <property type="component" value="Unassembled WGS sequence"/>
</dbReference>
<reference evidence="1" key="1">
    <citation type="submission" date="2013-01" db="EMBL/GenBank/DDBJ databases">
        <title>Genome assembly of Mariniradius saccharolyticus AK6.</title>
        <authorList>
            <person name="Vaidya B."/>
            <person name="Khatri I."/>
            <person name="Tanuku N.R.S."/>
            <person name="Subramanian S."/>
            <person name="Pinnaka A."/>
        </authorList>
    </citation>
    <scope>NUCLEOTIDE SEQUENCE [LARGE SCALE GENOMIC DNA]</scope>
    <source>
        <strain evidence="1">AK6</strain>
    </source>
</reference>
<comment type="caution">
    <text evidence="1">The sequence shown here is derived from an EMBL/GenBank/DDBJ whole genome shotgun (WGS) entry which is preliminary data.</text>
</comment>
<dbReference type="STRING" id="1239962.C943_00475"/>
<dbReference type="EMBL" id="AMZY02000010">
    <property type="protein sequence ID" value="EMS33198.1"/>
    <property type="molecule type" value="Genomic_DNA"/>
</dbReference>
<sequence>MAFRPESLRIQRILAGLLASLVLLAFSYAVAHNGKWGQNTI</sequence>
<protein>
    <submittedName>
        <fullName evidence="1">Uncharacterized protein</fullName>
    </submittedName>
</protein>
<keyword evidence="2" id="KW-1185">Reference proteome</keyword>
<name>M7XF70_9BACT</name>
<evidence type="ECO:0000313" key="2">
    <source>
        <dbReference type="Proteomes" id="UP000010953"/>
    </source>
</evidence>
<evidence type="ECO:0000313" key="1">
    <source>
        <dbReference type="EMBL" id="EMS33198.1"/>
    </source>
</evidence>
<proteinExistence type="predicted"/>
<gene>
    <name evidence="1" type="ORF">C943_00475</name>
</gene>
<dbReference type="InParanoid" id="M7XF70"/>